<evidence type="ECO:0000256" key="2">
    <source>
        <dbReference type="ARBA" id="ARBA00004613"/>
    </source>
</evidence>
<sequence length="412" mass="47624">MPNKIIIRYIDQCFVTPQKKPRVYVIRVNSDITVGELKKYINQDKNLTLWKVDIPEDDKRIKKIKTSSLVEKVFNRKFEKFSDRGIIEEIFESPHKENNIHIVASIGKSPTSAFPVKINKYANVYTLSKAIIEKIILPENKELILWKVDIPVNNEDNEKINPIKIDQYEELSNITKTINNIFEFPLKEENIHIVVSFAKDPKAYITFLHSSLDHIGFYDHVFSKFKDKNIEVNAFDRCGQGRTWKKNGNPSVGKGWEVASKEIKEFVKKQERKKGASHFLMGHGVRGLFALVYAEKEDKNTAEGKRGLFDGYIALSPALKLHNQGIDVPEILIRAGKLVNRMIPNFTIMLEIDSEHLTANGSFSQVYDEHTYINRYSTLIEVYYEDKIQEIIDKCEAWILPFVKHSESSQTD</sequence>
<dbReference type="GO" id="GO:0043657">
    <property type="term" value="C:host cell"/>
    <property type="evidence" value="ECO:0007669"/>
    <property type="project" value="UniProtKB-SubCell"/>
</dbReference>
<dbReference type="EMBL" id="CAJVPY010009457">
    <property type="protein sequence ID" value="CAG8708892.1"/>
    <property type="molecule type" value="Genomic_DNA"/>
</dbReference>
<dbReference type="InterPro" id="IPR045379">
    <property type="entry name" value="Crinkler_N"/>
</dbReference>
<dbReference type="InterPro" id="IPR051044">
    <property type="entry name" value="MAG_DAG_Lipase"/>
</dbReference>
<accession>A0A9N9N7A1</accession>
<evidence type="ECO:0000259" key="4">
    <source>
        <dbReference type="Pfam" id="PF12146"/>
    </source>
</evidence>
<evidence type="ECO:0000256" key="3">
    <source>
        <dbReference type="ARBA" id="ARBA00022525"/>
    </source>
</evidence>
<dbReference type="OrthoDB" id="10249433at2759"/>
<keyword evidence="3" id="KW-0964">Secreted</keyword>
<feature type="domain" description="Serine aminopeptidase S33" evidence="4">
    <location>
        <begin position="200"/>
        <end position="385"/>
    </location>
</feature>
<feature type="non-terminal residue" evidence="6">
    <location>
        <position position="412"/>
    </location>
</feature>
<comment type="subcellular location">
    <subcellularLocation>
        <location evidence="1">Host cell</location>
    </subcellularLocation>
    <subcellularLocation>
        <location evidence="2">Secreted</location>
    </subcellularLocation>
</comment>
<dbReference type="Pfam" id="PF20147">
    <property type="entry name" value="Crinkler"/>
    <property type="match status" value="2"/>
</dbReference>
<feature type="domain" description="Crinkler effector protein N-terminal" evidence="5">
    <location>
        <begin position="107"/>
        <end position="195"/>
    </location>
</feature>
<comment type="caution">
    <text evidence="6">The sequence shown here is derived from an EMBL/GenBank/DDBJ whole genome shotgun (WGS) entry which is preliminary data.</text>
</comment>
<dbReference type="PANTHER" id="PTHR11614">
    <property type="entry name" value="PHOSPHOLIPASE-RELATED"/>
    <property type="match status" value="1"/>
</dbReference>
<organism evidence="6 7">
    <name type="scientific">Dentiscutata erythropus</name>
    <dbReference type="NCBI Taxonomy" id="1348616"/>
    <lineage>
        <taxon>Eukaryota</taxon>
        <taxon>Fungi</taxon>
        <taxon>Fungi incertae sedis</taxon>
        <taxon>Mucoromycota</taxon>
        <taxon>Glomeromycotina</taxon>
        <taxon>Glomeromycetes</taxon>
        <taxon>Diversisporales</taxon>
        <taxon>Gigasporaceae</taxon>
        <taxon>Dentiscutata</taxon>
    </lineage>
</organism>
<evidence type="ECO:0000313" key="7">
    <source>
        <dbReference type="Proteomes" id="UP000789405"/>
    </source>
</evidence>
<evidence type="ECO:0000259" key="5">
    <source>
        <dbReference type="Pfam" id="PF20147"/>
    </source>
</evidence>
<reference evidence="6" key="1">
    <citation type="submission" date="2021-06" db="EMBL/GenBank/DDBJ databases">
        <authorList>
            <person name="Kallberg Y."/>
            <person name="Tangrot J."/>
            <person name="Rosling A."/>
        </authorList>
    </citation>
    <scope>NUCLEOTIDE SEQUENCE</scope>
    <source>
        <strain evidence="6">MA453B</strain>
    </source>
</reference>
<dbReference type="Proteomes" id="UP000789405">
    <property type="component" value="Unassembled WGS sequence"/>
</dbReference>
<dbReference type="Pfam" id="PF12146">
    <property type="entry name" value="Hydrolase_4"/>
    <property type="match status" value="1"/>
</dbReference>
<evidence type="ECO:0000256" key="1">
    <source>
        <dbReference type="ARBA" id="ARBA00004340"/>
    </source>
</evidence>
<dbReference type="AlphaFoldDB" id="A0A9N9N7A1"/>
<protein>
    <submittedName>
        <fullName evidence="6">28910_t:CDS:1</fullName>
    </submittedName>
</protein>
<feature type="non-terminal residue" evidence="6">
    <location>
        <position position="1"/>
    </location>
</feature>
<dbReference type="InterPro" id="IPR029058">
    <property type="entry name" value="AB_hydrolase_fold"/>
</dbReference>
<gene>
    <name evidence="6" type="ORF">DERYTH_LOCUS13452</name>
</gene>
<dbReference type="SUPFAM" id="SSF53474">
    <property type="entry name" value="alpha/beta-Hydrolases"/>
    <property type="match status" value="1"/>
</dbReference>
<dbReference type="Gene3D" id="3.40.50.1820">
    <property type="entry name" value="alpha/beta hydrolase"/>
    <property type="match status" value="1"/>
</dbReference>
<keyword evidence="7" id="KW-1185">Reference proteome</keyword>
<evidence type="ECO:0000313" key="6">
    <source>
        <dbReference type="EMBL" id="CAG8708892.1"/>
    </source>
</evidence>
<dbReference type="GO" id="GO:0005576">
    <property type="term" value="C:extracellular region"/>
    <property type="evidence" value="ECO:0007669"/>
    <property type="project" value="UniProtKB-SubCell"/>
</dbReference>
<proteinExistence type="predicted"/>
<name>A0A9N9N7A1_9GLOM</name>
<feature type="domain" description="Crinkler effector protein N-terminal" evidence="5">
    <location>
        <begin position="13"/>
        <end position="103"/>
    </location>
</feature>
<dbReference type="InterPro" id="IPR022742">
    <property type="entry name" value="Hydrolase_4"/>
</dbReference>